<gene>
    <name evidence="12" type="ordered locus">Desti_3523</name>
</gene>
<dbReference type="HOGENOM" id="CLU_029960_1_0_7"/>
<dbReference type="NCBIfam" id="TIGR00209">
    <property type="entry name" value="galT_1"/>
    <property type="match status" value="1"/>
</dbReference>
<keyword evidence="3 12" id="KW-0548">Nucleotidyltransferase</keyword>
<proteinExistence type="inferred from homology"/>
<dbReference type="GO" id="GO:0008270">
    <property type="term" value="F:zinc ion binding"/>
    <property type="evidence" value="ECO:0007669"/>
    <property type="project" value="InterPro"/>
</dbReference>
<dbReference type="InterPro" id="IPR001937">
    <property type="entry name" value="GalP_UDPtransf1"/>
</dbReference>
<dbReference type="UniPathway" id="UPA00214"/>
<dbReference type="InterPro" id="IPR053177">
    <property type="entry name" value="ADP-glucose_phosphorylase"/>
</dbReference>
<dbReference type="SUPFAM" id="SSF54197">
    <property type="entry name" value="HIT-like"/>
    <property type="match status" value="2"/>
</dbReference>
<comment type="cofactor">
    <cofactor evidence="9">
        <name>Zn(2+)</name>
        <dbReference type="ChEBI" id="CHEBI:29105"/>
    </cofactor>
    <text evidence="9">Binds 1 zinc ion per subunit.</text>
</comment>
<dbReference type="KEGG" id="dti:Desti_3523"/>
<dbReference type="PANTHER" id="PTHR42763:SF2">
    <property type="entry name" value="ADP-GLUCOSE PHOSPHORYLASE"/>
    <property type="match status" value="1"/>
</dbReference>
<evidence type="ECO:0000256" key="9">
    <source>
        <dbReference type="PIRSR" id="PIRSR000808-3"/>
    </source>
</evidence>
<evidence type="ECO:0000256" key="10">
    <source>
        <dbReference type="PROSITE-ProRule" id="PRU00464"/>
    </source>
</evidence>
<name>I4C9D2_DESTA</name>
<organism evidence="12 13">
    <name type="scientific">Desulfomonile tiedjei (strain ATCC 49306 / DSM 6799 / DCB-1)</name>
    <dbReference type="NCBI Taxonomy" id="706587"/>
    <lineage>
        <taxon>Bacteria</taxon>
        <taxon>Pseudomonadati</taxon>
        <taxon>Thermodesulfobacteriota</taxon>
        <taxon>Desulfomonilia</taxon>
        <taxon>Desulfomonilales</taxon>
        <taxon>Desulfomonilaceae</taxon>
        <taxon>Desulfomonile</taxon>
    </lineage>
</organism>
<keyword evidence="5 9" id="KW-0862">Zinc</keyword>
<keyword evidence="13" id="KW-1185">Reference proteome</keyword>
<feature type="binding site" evidence="9">
    <location>
        <position position="58"/>
    </location>
    <ligand>
        <name>Zn(2+)</name>
        <dbReference type="ChEBI" id="CHEBI:29105"/>
    </ligand>
</feature>
<dbReference type="PATRIC" id="fig|706587.4.peg.4010"/>
<evidence type="ECO:0000256" key="3">
    <source>
        <dbReference type="ARBA" id="ARBA00022695"/>
    </source>
</evidence>
<dbReference type="InterPro" id="IPR005850">
    <property type="entry name" value="GalP_Utransf_C"/>
</dbReference>
<evidence type="ECO:0000313" key="12">
    <source>
        <dbReference type="EMBL" id="AFM26173.1"/>
    </source>
</evidence>
<feature type="binding site" evidence="9">
    <location>
        <position position="55"/>
    </location>
    <ligand>
        <name>Zn(2+)</name>
        <dbReference type="ChEBI" id="CHEBI:29105"/>
    </ligand>
</feature>
<dbReference type="InterPro" id="IPR011146">
    <property type="entry name" value="HIT-like"/>
</dbReference>
<comment type="similarity">
    <text evidence="1">Belongs to the galactose-1-phosphate uridylyltransferase type 1 family.</text>
</comment>
<dbReference type="Gene3D" id="3.30.428.10">
    <property type="entry name" value="HIT-like"/>
    <property type="match status" value="2"/>
</dbReference>
<dbReference type="AlphaFoldDB" id="I4C9D2"/>
<dbReference type="GO" id="GO:0008108">
    <property type="term" value="F:UDP-glucose:hexose-1-phosphate uridylyltransferase activity"/>
    <property type="evidence" value="ECO:0007669"/>
    <property type="project" value="UniProtKB-UniRule"/>
</dbReference>
<keyword evidence="4 9" id="KW-0479">Metal-binding</keyword>
<reference evidence="13" key="1">
    <citation type="submission" date="2012-06" db="EMBL/GenBank/DDBJ databases">
        <title>Complete sequence of chromosome of Desulfomonile tiedjei DSM 6799.</title>
        <authorList>
            <person name="Lucas S."/>
            <person name="Copeland A."/>
            <person name="Lapidus A."/>
            <person name="Glavina del Rio T."/>
            <person name="Dalin E."/>
            <person name="Tice H."/>
            <person name="Bruce D."/>
            <person name="Goodwin L."/>
            <person name="Pitluck S."/>
            <person name="Peters L."/>
            <person name="Ovchinnikova G."/>
            <person name="Zeytun A."/>
            <person name="Lu M."/>
            <person name="Kyrpides N."/>
            <person name="Mavromatis K."/>
            <person name="Ivanova N."/>
            <person name="Brettin T."/>
            <person name="Detter J.C."/>
            <person name="Han C."/>
            <person name="Larimer F."/>
            <person name="Land M."/>
            <person name="Hauser L."/>
            <person name="Markowitz V."/>
            <person name="Cheng J.-F."/>
            <person name="Hugenholtz P."/>
            <person name="Woyke T."/>
            <person name="Wu D."/>
            <person name="Spring S."/>
            <person name="Schroeder M."/>
            <person name="Brambilla E."/>
            <person name="Klenk H.-P."/>
            <person name="Eisen J.A."/>
        </authorList>
    </citation>
    <scope>NUCLEOTIDE SEQUENCE [LARGE SCALE GENOMIC DNA]</scope>
    <source>
        <strain evidence="13">ATCC 49306 / DSM 6799 / DCB-1</strain>
    </source>
</reference>
<feature type="active site" description="Tele-UMP-histidine intermediate" evidence="8">
    <location>
        <position position="177"/>
    </location>
</feature>
<dbReference type="PROSITE" id="PS51084">
    <property type="entry name" value="HIT_2"/>
    <property type="match status" value="1"/>
</dbReference>
<comment type="caution">
    <text evidence="10">Lacks conserved residue(s) required for the propagation of feature annotation.</text>
</comment>
<feature type="binding site" evidence="9">
    <location>
        <position position="124"/>
    </location>
    <ligand>
        <name>Zn(2+)</name>
        <dbReference type="ChEBI" id="CHEBI:29105"/>
    </ligand>
</feature>
<dbReference type="STRING" id="706587.Desti_3523"/>
<keyword evidence="2 12" id="KW-0808">Transferase</keyword>
<evidence type="ECO:0000256" key="8">
    <source>
        <dbReference type="PIRSR" id="PIRSR000808-1"/>
    </source>
</evidence>
<evidence type="ECO:0000256" key="2">
    <source>
        <dbReference type="ARBA" id="ARBA00022679"/>
    </source>
</evidence>
<dbReference type="Pfam" id="PF02744">
    <property type="entry name" value="GalP_UDP_tr_C"/>
    <property type="match status" value="1"/>
</dbReference>
<evidence type="ECO:0000256" key="5">
    <source>
        <dbReference type="ARBA" id="ARBA00022833"/>
    </source>
</evidence>
<dbReference type="InterPro" id="IPR036265">
    <property type="entry name" value="HIT-like_sf"/>
</dbReference>
<keyword evidence="6" id="KW-0119">Carbohydrate metabolism</keyword>
<dbReference type="Pfam" id="PF01087">
    <property type="entry name" value="GalP_UDP_transf"/>
    <property type="match status" value="1"/>
</dbReference>
<dbReference type="Proteomes" id="UP000006055">
    <property type="component" value="Chromosome"/>
</dbReference>
<evidence type="ECO:0000256" key="7">
    <source>
        <dbReference type="NCBIfam" id="TIGR00209"/>
    </source>
</evidence>
<dbReference type="GO" id="GO:0006012">
    <property type="term" value="P:galactose metabolic process"/>
    <property type="evidence" value="ECO:0007669"/>
    <property type="project" value="UniProtKB-UniRule"/>
</dbReference>
<dbReference type="PIRSF" id="PIRSF000808">
    <property type="entry name" value="GalT"/>
    <property type="match status" value="1"/>
</dbReference>
<dbReference type="EMBL" id="CP003360">
    <property type="protein sequence ID" value="AFM26173.1"/>
    <property type="molecule type" value="Genomic_DNA"/>
</dbReference>
<evidence type="ECO:0000256" key="4">
    <source>
        <dbReference type="ARBA" id="ARBA00022723"/>
    </source>
</evidence>
<dbReference type="EC" id="2.7.7.12" evidence="7"/>
<evidence type="ECO:0000313" key="13">
    <source>
        <dbReference type="Proteomes" id="UP000006055"/>
    </source>
</evidence>
<evidence type="ECO:0000256" key="6">
    <source>
        <dbReference type="ARBA" id="ARBA00023277"/>
    </source>
</evidence>
<accession>I4C9D2</accession>
<dbReference type="InterPro" id="IPR005849">
    <property type="entry name" value="GalP_Utransf_N"/>
</dbReference>
<evidence type="ECO:0000256" key="1">
    <source>
        <dbReference type="ARBA" id="ARBA00010951"/>
    </source>
</evidence>
<evidence type="ECO:0000259" key="11">
    <source>
        <dbReference type="PROSITE" id="PS51084"/>
    </source>
</evidence>
<feature type="domain" description="HIT" evidence="11">
    <location>
        <begin position="208"/>
        <end position="319"/>
    </location>
</feature>
<protein>
    <recommendedName>
        <fullName evidence="7">Galactose-1-phosphate uridylyltransferase</fullName>
        <ecNumber evidence="7">2.7.7.12</ecNumber>
    </recommendedName>
</protein>
<dbReference type="PANTHER" id="PTHR42763">
    <property type="entry name" value="ADP-GLUCOSE PHOSPHORYLASE"/>
    <property type="match status" value="1"/>
</dbReference>
<feature type="binding site" evidence="9">
    <location>
        <position position="175"/>
    </location>
    <ligand>
        <name>Zn(2+)</name>
        <dbReference type="ChEBI" id="CHEBI:29105"/>
    </ligand>
</feature>
<sequence length="343" mass="38955">MTHKLHNKSMAKSEIRQNRLTEEWVIFAPARSKRPHDFIKEKPDGAPLPEYDPDCPFCPGNEDKLSEIFFETKGKGKLPWLTRVIPNKYPALTPTGDAKRHVRGHQIAMPGYGHHEVVIETPVHNRPVAAMSLPEVSSVIETYHMRYRFLTSDRKDMVVIIFRNHGERAGTSVSHPHSQIIAVGATPRHIRYRQHIAEGHYDRWGTCLLCDVVASEVEAGTRVLFENDNFWAFIPYAAEVPFQVWIVPRKHQADFGDVSEEEKSDLAAMLLKVLAILHAKLKNPAYNYVIHSAGTLKSGEPHLHWYLDIRPRLITRAGFEIGSGIGINPSVPEKDAEFLRQSD</sequence>
<dbReference type="eggNOG" id="COG1085">
    <property type="taxonomic scope" value="Bacteria"/>
</dbReference>